<dbReference type="InterPro" id="IPR037066">
    <property type="entry name" value="Plug_dom_sf"/>
</dbReference>
<keyword evidence="9" id="KW-0406">Ion transport</keyword>
<protein>
    <submittedName>
        <fullName evidence="20">Putative siderophore receptor</fullName>
    </submittedName>
</protein>
<dbReference type="GO" id="GO:0038023">
    <property type="term" value="F:signaling receptor activity"/>
    <property type="evidence" value="ECO:0007669"/>
    <property type="project" value="InterPro"/>
</dbReference>
<dbReference type="Pfam" id="PF07715">
    <property type="entry name" value="Plug"/>
    <property type="match status" value="1"/>
</dbReference>
<evidence type="ECO:0000256" key="3">
    <source>
        <dbReference type="ARBA" id="ARBA00022448"/>
    </source>
</evidence>
<accession>A0A0H2XCL3</accession>
<evidence type="ECO:0000256" key="16">
    <source>
        <dbReference type="RuleBase" id="RU003357"/>
    </source>
</evidence>
<dbReference type="InterPro" id="IPR039426">
    <property type="entry name" value="TonB-dep_rcpt-like"/>
</dbReference>
<dbReference type="PANTHER" id="PTHR32552:SF83">
    <property type="entry name" value="BLR3904 PROTEIN"/>
    <property type="match status" value="1"/>
</dbReference>
<evidence type="ECO:0000256" key="9">
    <source>
        <dbReference type="ARBA" id="ARBA00023065"/>
    </source>
</evidence>
<dbReference type="SUPFAM" id="SSF56935">
    <property type="entry name" value="Porins"/>
    <property type="match status" value="1"/>
</dbReference>
<evidence type="ECO:0000256" key="12">
    <source>
        <dbReference type="ARBA" id="ARBA00023170"/>
    </source>
</evidence>
<evidence type="ECO:0000259" key="18">
    <source>
        <dbReference type="Pfam" id="PF00593"/>
    </source>
</evidence>
<name>A0A0H2XCL3_XANC8</name>
<dbReference type="PROSITE" id="PS01156">
    <property type="entry name" value="TONB_DEPENDENT_REC_2"/>
    <property type="match status" value="1"/>
</dbReference>
<sequence>MYAPCPSLLSRRPLALALALCITLPALAQQQPDGAAVQLDAVNVRGERADAATTLSGFGATSLLDAPASIAVIERQQLLDRQARVLSEVLRADASAGDAYAPIGYYENFVLRGYSLNAANSYRINGLSAVGEQSIALENKQQVQILKGLAGLQSGVNEPAGLIDYRTKRPEHVRSVTLGTDEQGSRYIAADLGDWFDADRTLGVRVNAAREDFRSYVDHADGYRNFLSLAGDWKPTAQSLLQVDVEYQHRQQRSVPGYQLLGGTQVPRNIDVHRLLGYQPWSRPVEMDSLNAQLRYTYQFNEVWRASVEASRSRSTINDFSAFAWGCYGAASCADIATPNFFSAQGEYDVYDYRSPDDTRVHDQLRASLDGRVTTGALDHQLSIGADWLRRTIDRYGSVNEFVGSGSIDRDPEVFAQTDVALDPKQRRLDSRQRALVVADRIGFGSQWELSLGARYVRLDERAFDRDGVLERRTRKDALLPQAALLFKPQQQVTVYASYAKSLAAGGTAPWFADNADEILTPTNAYQLETGAKWQLQGVRLGAAVFDIRQAYQFTQPQADGGLLYVQQGRLHNRGLELSADGAVTGQLQLFASVAAIRARAEDTGIAAYEGHQAINVPKLRASVQADYRVPGIDGLALLAGVQYSGRKFADRLGSASVPAYAVPNLGTRYATTLGGLATTWRLNVDNVFDKRYWRDAGEYQGDAYLFPGAPRTARLTVQVDF</sequence>
<feature type="short sequence motif" description="TonB C-terminal box" evidence="15">
    <location>
        <begin position="705"/>
        <end position="722"/>
    </location>
</feature>
<dbReference type="HOGENOM" id="CLU_008287_22_1_6"/>
<dbReference type="RefSeq" id="WP_011270009.1">
    <property type="nucleotide sequence ID" value="NC_007086.1"/>
</dbReference>
<keyword evidence="4 14" id="KW-1134">Transmembrane beta strand</keyword>
<evidence type="ECO:0000256" key="7">
    <source>
        <dbReference type="ARBA" id="ARBA00022729"/>
    </source>
</evidence>
<dbReference type="InterPro" id="IPR010105">
    <property type="entry name" value="TonB_sidphr_rcpt"/>
</dbReference>
<dbReference type="GO" id="GO:0015891">
    <property type="term" value="P:siderophore transport"/>
    <property type="evidence" value="ECO:0007669"/>
    <property type="project" value="InterPro"/>
</dbReference>
<keyword evidence="11 14" id="KW-0472">Membrane</keyword>
<evidence type="ECO:0000256" key="2">
    <source>
        <dbReference type="ARBA" id="ARBA00009810"/>
    </source>
</evidence>
<dbReference type="Pfam" id="PF00593">
    <property type="entry name" value="TonB_dep_Rec_b-barrel"/>
    <property type="match status" value="1"/>
</dbReference>
<evidence type="ECO:0000256" key="1">
    <source>
        <dbReference type="ARBA" id="ARBA00004571"/>
    </source>
</evidence>
<dbReference type="GO" id="GO:0015344">
    <property type="term" value="F:siderophore uptake transmembrane transporter activity"/>
    <property type="evidence" value="ECO:0007669"/>
    <property type="project" value="TreeGrafter"/>
</dbReference>
<organism evidence="20 21">
    <name type="scientific">Xanthomonas campestris pv. campestris (strain 8004)</name>
    <dbReference type="NCBI Taxonomy" id="314565"/>
    <lineage>
        <taxon>Bacteria</taxon>
        <taxon>Pseudomonadati</taxon>
        <taxon>Pseudomonadota</taxon>
        <taxon>Gammaproteobacteria</taxon>
        <taxon>Lysobacterales</taxon>
        <taxon>Lysobacteraceae</taxon>
        <taxon>Xanthomonas</taxon>
    </lineage>
</organism>
<evidence type="ECO:0000256" key="17">
    <source>
        <dbReference type="SAM" id="SignalP"/>
    </source>
</evidence>
<dbReference type="PROSITE" id="PS52016">
    <property type="entry name" value="TONB_DEPENDENT_REC_3"/>
    <property type="match status" value="1"/>
</dbReference>
<evidence type="ECO:0000313" key="21">
    <source>
        <dbReference type="Proteomes" id="UP000000420"/>
    </source>
</evidence>
<dbReference type="InterPro" id="IPR036942">
    <property type="entry name" value="Beta-barrel_TonB_sf"/>
</dbReference>
<evidence type="ECO:0000256" key="14">
    <source>
        <dbReference type="PROSITE-ProRule" id="PRU01360"/>
    </source>
</evidence>
<evidence type="ECO:0000313" key="20">
    <source>
        <dbReference type="EMBL" id="AAY50602.1"/>
    </source>
</evidence>
<dbReference type="Gene3D" id="2.170.130.10">
    <property type="entry name" value="TonB-dependent receptor, plug domain"/>
    <property type="match status" value="1"/>
</dbReference>
<evidence type="ECO:0000256" key="5">
    <source>
        <dbReference type="ARBA" id="ARBA00022496"/>
    </source>
</evidence>
<evidence type="ECO:0000256" key="15">
    <source>
        <dbReference type="PROSITE-ProRule" id="PRU10144"/>
    </source>
</evidence>
<keyword evidence="3 14" id="KW-0813">Transport</keyword>
<evidence type="ECO:0000256" key="13">
    <source>
        <dbReference type="ARBA" id="ARBA00023237"/>
    </source>
</evidence>
<keyword evidence="13 14" id="KW-0998">Cell outer membrane</keyword>
<keyword evidence="7 17" id="KW-0732">Signal</keyword>
<dbReference type="CDD" id="cd01347">
    <property type="entry name" value="ligand_gated_channel"/>
    <property type="match status" value="1"/>
</dbReference>
<comment type="subcellular location">
    <subcellularLocation>
        <location evidence="1 14">Cell outer membrane</location>
        <topology evidence="1 14">Multi-pass membrane protein</topology>
    </subcellularLocation>
</comment>
<dbReference type="KEGG" id="xcb:XC_3559"/>
<evidence type="ECO:0000256" key="11">
    <source>
        <dbReference type="ARBA" id="ARBA00023136"/>
    </source>
</evidence>
<feature type="chain" id="PRO_5002601213" evidence="17">
    <location>
        <begin position="29"/>
        <end position="722"/>
    </location>
</feature>
<gene>
    <name evidence="20" type="ordered locus">XC_3559</name>
</gene>
<dbReference type="NCBIfam" id="TIGR01783">
    <property type="entry name" value="TonB-siderophor"/>
    <property type="match status" value="1"/>
</dbReference>
<dbReference type="Proteomes" id="UP000000420">
    <property type="component" value="Chromosome"/>
</dbReference>
<evidence type="ECO:0000256" key="10">
    <source>
        <dbReference type="ARBA" id="ARBA00023077"/>
    </source>
</evidence>
<dbReference type="EMBL" id="CP000050">
    <property type="protein sequence ID" value="AAY50602.1"/>
    <property type="molecule type" value="Genomic_DNA"/>
</dbReference>
<keyword evidence="10 16" id="KW-0798">TonB box</keyword>
<feature type="signal peptide" evidence="17">
    <location>
        <begin position="1"/>
        <end position="28"/>
    </location>
</feature>
<proteinExistence type="inferred from homology"/>
<dbReference type="PANTHER" id="PTHR32552">
    <property type="entry name" value="FERRICHROME IRON RECEPTOR-RELATED"/>
    <property type="match status" value="1"/>
</dbReference>
<dbReference type="Gene3D" id="2.40.170.20">
    <property type="entry name" value="TonB-dependent receptor, beta-barrel domain"/>
    <property type="match status" value="1"/>
</dbReference>
<feature type="domain" description="TonB-dependent receptor plug" evidence="19">
    <location>
        <begin position="63"/>
        <end position="161"/>
    </location>
</feature>
<keyword evidence="6 14" id="KW-0812">Transmembrane</keyword>
<keyword evidence="5" id="KW-0410">Iron transport</keyword>
<dbReference type="InterPro" id="IPR000531">
    <property type="entry name" value="Beta-barrel_TonB"/>
</dbReference>
<evidence type="ECO:0000256" key="6">
    <source>
        <dbReference type="ARBA" id="ARBA00022692"/>
    </source>
</evidence>
<dbReference type="AlphaFoldDB" id="A0A0H2XCL3"/>
<keyword evidence="12 20" id="KW-0675">Receptor</keyword>
<evidence type="ECO:0000259" key="19">
    <source>
        <dbReference type="Pfam" id="PF07715"/>
    </source>
</evidence>
<evidence type="ECO:0000256" key="4">
    <source>
        <dbReference type="ARBA" id="ARBA00022452"/>
    </source>
</evidence>
<evidence type="ECO:0000256" key="8">
    <source>
        <dbReference type="ARBA" id="ARBA00023004"/>
    </source>
</evidence>
<feature type="domain" description="TonB-dependent receptor-like beta-barrel" evidence="18">
    <location>
        <begin position="233"/>
        <end position="688"/>
    </location>
</feature>
<comment type="similarity">
    <text evidence="2 14 16">Belongs to the TonB-dependent receptor family.</text>
</comment>
<dbReference type="InterPro" id="IPR010917">
    <property type="entry name" value="TonB_rcpt_CS"/>
</dbReference>
<dbReference type="GO" id="GO:0009279">
    <property type="term" value="C:cell outer membrane"/>
    <property type="evidence" value="ECO:0007669"/>
    <property type="project" value="UniProtKB-SubCell"/>
</dbReference>
<reference evidence="20 21" key="1">
    <citation type="journal article" date="2005" name="Genome Res.">
        <title>Comparative and functional genomic analyses of the pathogenicity of phytopathogen Xanthomonas campestris pv. campestris.</title>
        <authorList>
            <person name="Qian W."/>
            <person name="Jia Y."/>
            <person name="Ren S.X."/>
            <person name="He Y.Q."/>
            <person name="Feng J.X."/>
            <person name="Lu L.F."/>
            <person name="Sun Q."/>
            <person name="Ying G."/>
            <person name="Tang D.J."/>
            <person name="Tang H."/>
            <person name="Wu W."/>
            <person name="Hao P."/>
            <person name="Wang L."/>
            <person name="Jiang B.L."/>
            <person name="Zeng S."/>
            <person name="Gu W.Y."/>
            <person name="Lu G."/>
            <person name="Rong L."/>
            <person name="Tian Y."/>
            <person name="Yao Z."/>
            <person name="Fu G."/>
            <person name="Chen B."/>
            <person name="Fang R."/>
            <person name="Qiang B."/>
            <person name="Chen Z."/>
            <person name="Zhao G.P."/>
            <person name="Tang J.L."/>
            <person name="He C."/>
        </authorList>
    </citation>
    <scope>NUCLEOTIDE SEQUENCE [LARGE SCALE GENOMIC DNA]</scope>
    <source>
        <strain evidence="20 21">8004</strain>
    </source>
</reference>
<dbReference type="InterPro" id="IPR012910">
    <property type="entry name" value="Plug_dom"/>
</dbReference>
<keyword evidence="8" id="KW-0408">Iron</keyword>